<protein>
    <submittedName>
        <fullName evidence="2">Uncharacterized protein</fullName>
    </submittedName>
</protein>
<feature type="compositionally biased region" description="Basic and acidic residues" evidence="1">
    <location>
        <begin position="12"/>
        <end position="34"/>
    </location>
</feature>
<proteinExistence type="predicted"/>
<name>A0A484AR97_DRONA</name>
<evidence type="ECO:0000313" key="3">
    <source>
        <dbReference type="Proteomes" id="UP000295192"/>
    </source>
</evidence>
<evidence type="ECO:0000313" key="2">
    <source>
        <dbReference type="EMBL" id="TDG38946.1"/>
    </source>
</evidence>
<keyword evidence="3" id="KW-1185">Reference proteome</keyword>
<reference evidence="2 3" key="1">
    <citation type="journal article" date="2019" name="J. Hered.">
        <title>An Improved Genome Assembly for Drosophila navojoa, the Basal Species in the mojavensis Cluster.</title>
        <authorList>
            <person name="Vanderlinde T."/>
            <person name="Dupim E.G."/>
            <person name="Nazario-Yepiz N.O."/>
            <person name="Carvalho A.B."/>
        </authorList>
    </citation>
    <scope>NUCLEOTIDE SEQUENCE [LARGE SCALE GENOMIC DNA]</scope>
    <source>
        <strain evidence="2">Navoj_Jal97</strain>
        <tissue evidence="2">Whole organism</tissue>
    </source>
</reference>
<gene>
    <name evidence="2" type="ORF">AWZ03_014633</name>
</gene>
<dbReference type="AlphaFoldDB" id="A0A484AR97"/>
<dbReference type="Proteomes" id="UP000295192">
    <property type="component" value="Unassembled WGS sequence"/>
</dbReference>
<sequence>MDSFPDGLRYPIEVRGEQKGHQPEADVTKSEIPHESWSGTVAREARTAEEEEQENAESPPSDAGWPEDLENELKAFLEAELAHCEGLAGVSNIAEHSIRTRDDKPLKQRRSIPESDDIMVTVATEEQRVANLSDVFRRLKEVSLKLNRKNWSF</sequence>
<organism evidence="2 3">
    <name type="scientific">Drosophila navojoa</name>
    <name type="common">Fruit fly</name>
    <dbReference type="NCBI Taxonomy" id="7232"/>
    <lineage>
        <taxon>Eukaryota</taxon>
        <taxon>Metazoa</taxon>
        <taxon>Ecdysozoa</taxon>
        <taxon>Arthropoda</taxon>
        <taxon>Hexapoda</taxon>
        <taxon>Insecta</taxon>
        <taxon>Pterygota</taxon>
        <taxon>Neoptera</taxon>
        <taxon>Endopterygota</taxon>
        <taxon>Diptera</taxon>
        <taxon>Brachycera</taxon>
        <taxon>Muscomorpha</taxon>
        <taxon>Ephydroidea</taxon>
        <taxon>Drosophilidae</taxon>
        <taxon>Drosophila</taxon>
    </lineage>
</organism>
<comment type="caution">
    <text evidence="2">The sequence shown here is derived from an EMBL/GenBank/DDBJ whole genome shotgun (WGS) entry which is preliminary data.</text>
</comment>
<dbReference type="EMBL" id="LSRL02001597">
    <property type="protein sequence ID" value="TDG38946.1"/>
    <property type="molecule type" value="Genomic_DNA"/>
</dbReference>
<evidence type="ECO:0000256" key="1">
    <source>
        <dbReference type="SAM" id="MobiDB-lite"/>
    </source>
</evidence>
<feature type="region of interest" description="Disordered" evidence="1">
    <location>
        <begin position="1"/>
        <end position="70"/>
    </location>
</feature>
<accession>A0A484AR97</accession>